<dbReference type="AlphaFoldDB" id="A0ABD5Z1E7"/>
<feature type="transmembrane region" description="Helical" evidence="1">
    <location>
        <begin position="44"/>
        <end position="62"/>
    </location>
</feature>
<dbReference type="RefSeq" id="WP_279528951.1">
    <property type="nucleotide sequence ID" value="NZ_CP122312.1"/>
</dbReference>
<feature type="transmembrane region" description="Helical" evidence="1">
    <location>
        <begin position="222"/>
        <end position="243"/>
    </location>
</feature>
<protein>
    <submittedName>
        <fullName evidence="2">ZIP family metal transporter</fullName>
    </submittedName>
</protein>
<feature type="transmembrane region" description="Helical" evidence="1">
    <location>
        <begin position="20"/>
        <end position="38"/>
    </location>
</feature>
<keyword evidence="1" id="KW-0472">Membrane</keyword>
<evidence type="ECO:0000313" key="2">
    <source>
        <dbReference type="EMBL" id="MFC7199001.1"/>
    </source>
</evidence>
<feature type="transmembrane region" description="Helical" evidence="1">
    <location>
        <begin position="103"/>
        <end position="122"/>
    </location>
</feature>
<feature type="transmembrane region" description="Helical" evidence="1">
    <location>
        <begin position="192"/>
        <end position="210"/>
    </location>
</feature>
<sequence>MTDTLDQSVDTAEGRRALHLGWASVLALVVLSGLAVAAGVGVKLLGISWVAFVAMVSGAVLGKRGSVEHAGGLVWGYGLASGAMITSAAAFIVPGAIGHHPAFGGFGIAAGVVTGFAGHTVGHRLAHRDLPLDNTAAAITAHALTAGLIIGVVYTGMPELGPLLGLAIVSHKGPAGYAAARRLVRNGRTPAMLLLPAAAVGLAALGVALLGPAVQSFLSTPLVRALVFGFAAGIFLHVAMDFLPRCEIGSEVHEVVKTDGDAHEVLDRLRIHAVGSTVLGGAAVFTVWLVLGGA</sequence>
<keyword evidence="3" id="KW-1185">Reference proteome</keyword>
<name>A0ABD5Z1E7_9EURY</name>
<dbReference type="Proteomes" id="UP001596447">
    <property type="component" value="Unassembled WGS sequence"/>
</dbReference>
<comment type="caution">
    <text evidence="2">The sequence shown here is derived from an EMBL/GenBank/DDBJ whole genome shotgun (WGS) entry which is preliminary data.</text>
</comment>
<proteinExistence type="predicted"/>
<accession>A0ABD5Z1E7</accession>
<evidence type="ECO:0000313" key="3">
    <source>
        <dbReference type="Proteomes" id="UP001596447"/>
    </source>
</evidence>
<feature type="transmembrane region" description="Helical" evidence="1">
    <location>
        <begin position="74"/>
        <end position="97"/>
    </location>
</feature>
<gene>
    <name evidence="2" type="ORF">ACFQJ9_06160</name>
</gene>
<feature type="transmembrane region" description="Helical" evidence="1">
    <location>
        <begin position="271"/>
        <end position="291"/>
    </location>
</feature>
<evidence type="ECO:0000256" key="1">
    <source>
        <dbReference type="SAM" id="Phobius"/>
    </source>
</evidence>
<keyword evidence="1" id="KW-1133">Transmembrane helix</keyword>
<feature type="transmembrane region" description="Helical" evidence="1">
    <location>
        <begin position="134"/>
        <end position="154"/>
    </location>
</feature>
<keyword evidence="1" id="KW-0812">Transmembrane</keyword>
<organism evidence="2 3">
    <name type="scientific">Halospeciosus flavus</name>
    <dbReference type="NCBI Taxonomy" id="3032283"/>
    <lineage>
        <taxon>Archaea</taxon>
        <taxon>Methanobacteriati</taxon>
        <taxon>Methanobacteriota</taxon>
        <taxon>Stenosarchaea group</taxon>
        <taxon>Halobacteria</taxon>
        <taxon>Halobacteriales</taxon>
        <taxon>Halobacteriaceae</taxon>
        <taxon>Halospeciosus</taxon>
    </lineage>
</organism>
<reference evidence="2 3" key="1">
    <citation type="journal article" date="2019" name="Int. J. Syst. Evol. Microbiol.">
        <title>The Global Catalogue of Microorganisms (GCM) 10K type strain sequencing project: providing services to taxonomists for standard genome sequencing and annotation.</title>
        <authorList>
            <consortium name="The Broad Institute Genomics Platform"/>
            <consortium name="The Broad Institute Genome Sequencing Center for Infectious Disease"/>
            <person name="Wu L."/>
            <person name="Ma J."/>
        </authorList>
    </citation>
    <scope>NUCLEOTIDE SEQUENCE [LARGE SCALE GENOMIC DNA]</scope>
    <source>
        <strain evidence="2 3">XZGYJ-43</strain>
    </source>
</reference>
<dbReference type="EMBL" id="JBHTAR010000011">
    <property type="protein sequence ID" value="MFC7199001.1"/>
    <property type="molecule type" value="Genomic_DNA"/>
</dbReference>